<feature type="region of interest" description="Disordered" evidence="1">
    <location>
        <begin position="53"/>
        <end position="85"/>
    </location>
</feature>
<evidence type="ECO:0000259" key="3">
    <source>
        <dbReference type="Pfam" id="PF13511"/>
    </source>
</evidence>
<dbReference type="Proteomes" id="UP000254537">
    <property type="component" value="Chromosome"/>
</dbReference>
<sequence>MRRALLFAATLALTPIIAEAGLYKWVDENGKVQYSDKPPLQLPQQGMSELNRHGRVTRQAESPAERQAREAREAAAKEAEQRAIEARHHDRALLESYRSAADVERERDRKLAESEAVLKTLSAQRQAQAAKLAELARQPAAQQAGARQELAALDAKIVQRRQDMTQIRARAAADAERLKVLRGANTP</sequence>
<proteinExistence type="predicted"/>
<feature type="domain" description="DUF4124" evidence="3">
    <location>
        <begin position="10"/>
        <end position="67"/>
    </location>
</feature>
<evidence type="ECO:0000313" key="4">
    <source>
        <dbReference type="EMBL" id="AXK38640.1"/>
    </source>
</evidence>
<feature type="chain" id="PRO_5016947345" evidence="2">
    <location>
        <begin position="21"/>
        <end position="187"/>
    </location>
</feature>
<dbReference type="InterPro" id="IPR025392">
    <property type="entry name" value="DUF4124"/>
</dbReference>
<feature type="signal peptide" evidence="2">
    <location>
        <begin position="1"/>
        <end position="20"/>
    </location>
</feature>
<organism evidence="4 5">
    <name type="scientific">Crenobacter cavernae</name>
    <dbReference type="NCBI Taxonomy" id="2290923"/>
    <lineage>
        <taxon>Bacteria</taxon>
        <taxon>Pseudomonadati</taxon>
        <taxon>Pseudomonadota</taxon>
        <taxon>Betaproteobacteria</taxon>
        <taxon>Neisseriales</taxon>
        <taxon>Neisseriaceae</taxon>
        <taxon>Crenobacter</taxon>
    </lineage>
</organism>
<dbReference type="EMBL" id="CP031337">
    <property type="protein sequence ID" value="AXK38640.1"/>
    <property type="molecule type" value="Genomic_DNA"/>
</dbReference>
<name>A0A345Y3Y8_9NEIS</name>
<dbReference type="Pfam" id="PF13511">
    <property type="entry name" value="DUF4124"/>
    <property type="match status" value="1"/>
</dbReference>
<gene>
    <name evidence="4" type="ORF">DWG20_03915</name>
</gene>
<dbReference type="RefSeq" id="WP_115432575.1">
    <property type="nucleotide sequence ID" value="NZ_CP031337.1"/>
</dbReference>
<reference evidence="4 5" key="1">
    <citation type="submission" date="2018-07" db="EMBL/GenBank/DDBJ databases">
        <title>Crenobacter cavernae sp. nov., isolated from a karst cave.</title>
        <authorList>
            <person name="Zhu H."/>
        </authorList>
    </citation>
    <scope>NUCLEOTIDE SEQUENCE [LARGE SCALE GENOMIC DNA]</scope>
    <source>
        <strain evidence="4 5">K1W11S-77</strain>
    </source>
</reference>
<dbReference type="OrthoDB" id="7064973at2"/>
<accession>A0A345Y3Y8</accession>
<keyword evidence="2" id="KW-0732">Signal</keyword>
<feature type="compositionally biased region" description="Basic and acidic residues" evidence="1">
    <location>
        <begin position="63"/>
        <end position="85"/>
    </location>
</feature>
<dbReference type="KEGG" id="ccah:DWG20_03915"/>
<protein>
    <submittedName>
        <fullName evidence="4">DUF4124 domain-containing protein</fullName>
    </submittedName>
</protein>
<evidence type="ECO:0000256" key="2">
    <source>
        <dbReference type="SAM" id="SignalP"/>
    </source>
</evidence>
<evidence type="ECO:0000313" key="5">
    <source>
        <dbReference type="Proteomes" id="UP000254537"/>
    </source>
</evidence>
<evidence type="ECO:0000256" key="1">
    <source>
        <dbReference type="SAM" id="MobiDB-lite"/>
    </source>
</evidence>
<dbReference type="AlphaFoldDB" id="A0A345Y3Y8"/>